<evidence type="ECO:0000313" key="3">
    <source>
        <dbReference type="Proteomes" id="UP001054945"/>
    </source>
</evidence>
<dbReference type="EMBL" id="BPLR01005968">
    <property type="protein sequence ID" value="GIY06506.1"/>
    <property type="molecule type" value="Genomic_DNA"/>
</dbReference>
<evidence type="ECO:0000313" key="2">
    <source>
        <dbReference type="EMBL" id="GIY06506.1"/>
    </source>
</evidence>
<proteinExistence type="predicted"/>
<accession>A0AAV4QEI9</accession>
<dbReference type="Proteomes" id="UP001054945">
    <property type="component" value="Unassembled WGS sequence"/>
</dbReference>
<evidence type="ECO:0000256" key="1">
    <source>
        <dbReference type="SAM" id="MobiDB-lite"/>
    </source>
</evidence>
<organism evidence="2 3">
    <name type="scientific">Caerostris extrusa</name>
    <name type="common">Bark spider</name>
    <name type="synonym">Caerostris bankana</name>
    <dbReference type="NCBI Taxonomy" id="172846"/>
    <lineage>
        <taxon>Eukaryota</taxon>
        <taxon>Metazoa</taxon>
        <taxon>Ecdysozoa</taxon>
        <taxon>Arthropoda</taxon>
        <taxon>Chelicerata</taxon>
        <taxon>Arachnida</taxon>
        <taxon>Araneae</taxon>
        <taxon>Araneomorphae</taxon>
        <taxon>Entelegynae</taxon>
        <taxon>Araneoidea</taxon>
        <taxon>Araneidae</taxon>
        <taxon>Caerostris</taxon>
    </lineage>
</organism>
<protein>
    <submittedName>
        <fullName evidence="2">Uncharacterized protein</fullName>
    </submittedName>
</protein>
<feature type="region of interest" description="Disordered" evidence="1">
    <location>
        <begin position="26"/>
        <end position="50"/>
    </location>
</feature>
<dbReference type="AlphaFoldDB" id="A0AAV4QEI9"/>
<keyword evidence="3" id="KW-1185">Reference proteome</keyword>
<comment type="caution">
    <text evidence="2">The sequence shown here is derived from an EMBL/GenBank/DDBJ whole genome shotgun (WGS) entry which is preliminary data.</text>
</comment>
<name>A0AAV4QEI9_CAEEX</name>
<reference evidence="2 3" key="1">
    <citation type="submission" date="2021-06" db="EMBL/GenBank/DDBJ databases">
        <title>Caerostris extrusa draft genome.</title>
        <authorList>
            <person name="Kono N."/>
            <person name="Arakawa K."/>
        </authorList>
    </citation>
    <scope>NUCLEOTIDE SEQUENCE [LARGE SCALE GENOMIC DNA]</scope>
</reference>
<gene>
    <name evidence="2" type="ORF">CEXT_267551</name>
</gene>
<sequence length="88" mass="10658">MSAHFEQNKWQRSKWRNVISVLTYIPSQKGREREQSKKRKPEQKQRKKEDRLLTVAWSRIDLPYETEDVYHRSSTSRNMASILPQIKN</sequence>